<sequence length="108" mass="11865">MFALVAPILVMILPPGIAAQHNRGKNRIQPTTVAGNTTALPEAKLEKVSANVPLHLHAHLLLHAWLYLPVQLFLPAQHTTGRSTTWNIERIVVPSTETLVMESALLRP</sequence>
<keyword evidence="3" id="KW-1185">Reference proteome</keyword>
<accession>A0A1D1V9L5</accession>
<dbReference type="AlphaFoldDB" id="A0A1D1V9L5"/>
<dbReference type="EMBL" id="BDGG01000003">
    <property type="protein sequence ID" value="GAU95523.1"/>
    <property type="molecule type" value="Genomic_DNA"/>
</dbReference>
<feature type="chain" id="PRO_5008898187" description="Secreted protein" evidence="1">
    <location>
        <begin position="20"/>
        <end position="108"/>
    </location>
</feature>
<keyword evidence="1" id="KW-0732">Signal</keyword>
<protein>
    <recommendedName>
        <fullName evidence="4">Secreted protein</fullName>
    </recommendedName>
</protein>
<evidence type="ECO:0000256" key="1">
    <source>
        <dbReference type="SAM" id="SignalP"/>
    </source>
</evidence>
<name>A0A1D1V9L5_RAMVA</name>
<proteinExistence type="predicted"/>
<dbReference type="Proteomes" id="UP000186922">
    <property type="component" value="Unassembled WGS sequence"/>
</dbReference>
<reference evidence="2 3" key="1">
    <citation type="journal article" date="2016" name="Nat. Commun.">
        <title>Extremotolerant tardigrade genome and improved radiotolerance of human cultured cells by tardigrade-unique protein.</title>
        <authorList>
            <person name="Hashimoto T."/>
            <person name="Horikawa D.D."/>
            <person name="Saito Y."/>
            <person name="Kuwahara H."/>
            <person name="Kozuka-Hata H."/>
            <person name="Shin-I T."/>
            <person name="Minakuchi Y."/>
            <person name="Ohishi K."/>
            <person name="Motoyama A."/>
            <person name="Aizu T."/>
            <person name="Enomoto A."/>
            <person name="Kondo K."/>
            <person name="Tanaka S."/>
            <person name="Hara Y."/>
            <person name="Koshikawa S."/>
            <person name="Sagara H."/>
            <person name="Miura T."/>
            <person name="Yokobori S."/>
            <person name="Miyagawa K."/>
            <person name="Suzuki Y."/>
            <person name="Kubo T."/>
            <person name="Oyama M."/>
            <person name="Kohara Y."/>
            <person name="Fujiyama A."/>
            <person name="Arakawa K."/>
            <person name="Katayama T."/>
            <person name="Toyoda A."/>
            <person name="Kunieda T."/>
        </authorList>
    </citation>
    <scope>NUCLEOTIDE SEQUENCE [LARGE SCALE GENOMIC DNA]</scope>
    <source>
        <strain evidence="2 3">YOKOZUNA-1</strain>
    </source>
</reference>
<evidence type="ECO:0008006" key="4">
    <source>
        <dbReference type="Google" id="ProtNLM"/>
    </source>
</evidence>
<evidence type="ECO:0000313" key="2">
    <source>
        <dbReference type="EMBL" id="GAU95523.1"/>
    </source>
</evidence>
<evidence type="ECO:0000313" key="3">
    <source>
        <dbReference type="Proteomes" id="UP000186922"/>
    </source>
</evidence>
<comment type="caution">
    <text evidence="2">The sequence shown here is derived from an EMBL/GenBank/DDBJ whole genome shotgun (WGS) entry which is preliminary data.</text>
</comment>
<gene>
    <name evidence="2" type="primary">RvY_07125-1</name>
    <name evidence="2" type="synonym">RvY_07125.1</name>
    <name evidence="2" type="ORF">RvY_07125</name>
</gene>
<feature type="signal peptide" evidence="1">
    <location>
        <begin position="1"/>
        <end position="19"/>
    </location>
</feature>
<organism evidence="2 3">
    <name type="scientific">Ramazzottius varieornatus</name>
    <name type="common">Water bear</name>
    <name type="synonym">Tardigrade</name>
    <dbReference type="NCBI Taxonomy" id="947166"/>
    <lineage>
        <taxon>Eukaryota</taxon>
        <taxon>Metazoa</taxon>
        <taxon>Ecdysozoa</taxon>
        <taxon>Tardigrada</taxon>
        <taxon>Eutardigrada</taxon>
        <taxon>Parachela</taxon>
        <taxon>Hypsibioidea</taxon>
        <taxon>Ramazzottiidae</taxon>
        <taxon>Ramazzottius</taxon>
    </lineage>
</organism>